<comment type="caution">
    <text evidence="2">The sequence shown here is derived from an EMBL/GenBank/DDBJ whole genome shotgun (WGS) entry which is preliminary data.</text>
</comment>
<organism evidence="2 3">
    <name type="scientific">Paramecium pentaurelia</name>
    <dbReference type="NCBI Taxonomy" id="43138"/>
    <lineage>
        <taxon>Eukaryota</taxon>
        <taxon>Sar</taxon>
        <taxon>Alveolata</taxon>
        <taxon>Ciliophora</taxon>
        <taxon>Intramacronucleata</taxon>
        <taxon>Oligohymenophorea</taxon>
        <taxon>Peniculida</taxon>
        <taxon>Parameciidae</taxon>
        <taxon>Paramecium</taxon>
    </lineage>
</organism>
<reference evidence="2" key="1">
    <citation type="submission" date="2021-01" db="EMBL/GenBank/DDBJ databases">
        <authorList>
            <consortium name="Genoscope - CEA"/>
            <person name="William W."/>
        </authorList>
    </citation>
    <scope>NUCLEOTIDE SEQUENCE</scope>
</reference>
<feature type="transmembrane region" description="Helical" evidence="1">
    <location>
        <begin position="12"/>
        <end position="31"/>
    </location>
</feature>
<feature type="transmembrane region" description="Helical" evidence="1">
    <location>
        <begin position="37"/>
        <end position="63"/>
    </location>
</feature>
<keyword evidence="1" id="KW-0812">Transmembrane</keyword>
<evidence type="ECO:0000313" key="2">
    <source>
        <dbReference type="EMBL" id="CAD8187335.1"/>
    </source>
</evidence>
<evidence type="ECO:0008006" key="4">
    <source>
        <dbReference type="Google" id="ProtNLM"/>
    </source>
</evidence>
<dbReference type="AlphaFoldDB" id="A0A8S1WF93"/>
<keyword evidence="1" id="KW-0472">Membrane</keyword>
<protein>
    <recommendedName>
        <fullName evidence="4">Transmembrane protein</fullName>
    </recommendedName>
</protein>
<name>A0A8S1WF93_9CILI</name>
<gene>
    <name evidence="2" type="ORF">PPENT_87.1.T0890021</name>
</gene>
<evidence type="ECO:0000313" key="3">
    <source>
        <dbReference type="Proteomes" id="UP000689195"/>
    </source>
</evidence>
<proteinExistence type="predicted"/>
<dbReference type="Proteomes" id="UP000689195">
    <property type="component" value="Unassembled WGS sequence"/>
</dbReference>
<keyword evidence="3" id="KW-1185">Reference proteome</keyword>
<sequence length="210" mass="24881">MMFQIKHNSLSFDNASTLIMASFWMILKAYLFNNEKFIYISLFQITKSTVICIESYLFLFAIFNVQLQIPSRIGINQGKYIQKLSYHLQPIYHNLVNIQILQFHVMINDWKGLFCIKQSLLQSEFSYINNIRIFSVSFNEKGDKLIITNYSNSIVKLIKRGTYWMKQKILIQINQDNEQALLEMIHFQSNKHSKHRICTNLRIKAINQLN</sequence>
<keyword evidence="1" id="KW-1133">Transmembrane helix</keyword>
<accession>A0A8S1WF93</accession>
<dbReference type="EMBL" id="CAJJDO010000089">
    <property type="protein sequence ID" value="CAD8187335.1"/>
    <property type="molecule type" value="Genomic_DNA"/>
</dbReference>
<evidence type="ECO:0000256" key="1">
    <source>
        <dbReference type="SAM" id="Phobius"/>
    </source>
</evidence>